<evidence type="ECO:0000256" key="1">
    <source>
        <dbReference type="SAM" id="Phobius"/>
    </source>
</evidence>
<dbReference type="Proteomes" id="UP000027778">
    <property type="component" value="Unassembled WGS sequence"/>
</dbReference>
<keyword evidence="1" id="KW-1133">Transmembrane helix</keyword>
<feature type="transmembrane region" description="Helical" evidence="1">
    <location>
        <begin position="5"/>
        <end position="22"/>
    </location>
</feature>
<organism evidence="2 3">
    <name type="scientific">Bacillus gaemokensis</name>
    <dbReference type="NCBI Taxonomy" id="574375"/>
    <lineage>
        <taxon>Bacteria</taxon>
        <taxon>Bacillati</taxon>
        <taxon>Bacillota</taxon>
        <taxon>Bacilli</taxon>
        <taxon>Bacillales</taxon>
        <taxon>Bacillaceae</taxon>
        <taxon>Bacillus</taxon>
        <taxon>Bacillus cereus group</taxon>
    </lineage>
</organism>
<dbReference type="Pfam" id="PF13129">
    <property type="entry name" value="DUF3953"/>
    <property type="match status" value="1"/>
</dbReference>
<dbReference type="STRING" id="574375.AZF08_05555"/>
<evidence type="ECO:0000313" key="3">
    <source>
        <dbReference type="Proteomes" id="UP000027778"/>
    </source>
</evidence>
<keyword evidence="3" id="KW-1185">Reference proteome</keyword>
<keyword evidence="1" id="KW-0472">Membrane</keyword>
<dbReference type="EMBL" id="JOTM01000006">
    <property type="protein sequence ID" value="KEK24607.1"/>
    <property type="molecule type" value="Genomic_DNA"/>
</dbReference>
<dbReference type="InterPro" id="IPR025018">
    <property type="entry name" value="DUF3953"/>
</dbReference>
<evidence type="ECO:0008006" key="4">
    <source>
        <dbReference type="Google" id="ProtNLM"/>
    </source>
</evidence>
<dbReference type="AlphaFoldDB" id="A0A073KDS2"/>
<protein>
    <recommendedName>
        <fullName evidence="4">DUF3953 domain-containing protein</fullName>
    </recommendedName>
</protein>
<gene>
    <name evidence="2" type="ORF">BAGA_26025</name>
</gene>
<evidence type="ECO:0000313" key="2">
    <source>
        <dbReference type="EMBL" id="KEK24607.1"/>
    </source>
</evidence>
<proteinExistence type="predicted"/>
<dbReference type="RefSeq" id="WP_033674369.1">
    <property type="nucleotide sequence ID" value="NZ_JOTM01000006.1"/>
</dbReference>
<keyword evidence="1" id="KW-0812">Transmembrane</keyword>
<dbReference type="OrthoDB" id="2936720at2"/>
<feature type="transmembrane region" description="Helical" evidence="1">
    <location>
        <begin position="57"/>
        <end position="75"/>
    </location>
</feature>
<sequence length="76" mass="8600">MVRILRLLTAFIVIIVSLYSLFTHKDSFLTLSQFFLGALMFIIAIEQIQKQDKSTGLTCIVAGVFVWGVLAIKYIM</sequence>
<comment type="caution">
    <text evidence="2">The sequence shown here is derived from an EMBL/GenBank/DDBJ whole genome shotgun (WGS) entry which is preliminary data.</text>
</comment>
<feature type="transmembrane region" description="Helical" evidence="1">
    <location>
        <begin position="28"/>
        <end position="45"/>
    </location>
</feature>
<name>A0A073KDS2_9BACI</name>
<accession>A0A073KDS2</accession>
<reference evidence="2 3" key="1">
    <citation type="submission" date="2014-06" db="EMBL/GenBank/DDBJ databases">
        <title>Draft genome sequence of Bacillus gaemokensis JCM 15801 (MCCC 1A00707).</title>
        <authorList>
            <person name="Lai Q."/>
            <person name="Liu Y."/>
            <person name="Shao Z."/>
        </authorList>
    </citation>
    <scope>NUCLEOTIDE SEQUENCE [LARGE SCALE GENOMIC DNA]</scope>
    <source>
        <strain evidence="2 3">JCM 15801</strain>
    </source>
</reference>